<evidence type="ECO:0000313" key="2">
    <source>
        <dbReference type="EMBL" id="TQK79384.1"/>
    </source>
</evidence>
<protein>
    <submittedName>
        <fullName evidence="2">Uncharacterized protein</fullName>
    </submittedName>
</protein>
<evidence type="ECO:0000256" key="1">
    <source>
        <dbReference type="SAM" id="MobiDB-lite"/>
    </source>
</evidence>
<comment type="caution">
    <text evidence="2">The sequence shown here is derived from an EMBL/GenBank/DDBJ whole genome shotgun (WGS) entry which is preliminary data.</text>
</comment>
<proteinExistence type="predicted"/>
<reference evidence="2 3" key="1">
    <citation type="submission" date="2019-06" db="EMBL/GenBank/DDBJ databases">
        <title>Sequencing the genomes of 1000 actinobacteria strains.</title>
        <authorList>
            <person name="Klenk H.-P."/>
        </authorList>
    </citation>
    <scope>NUCLEOTIDE SEQUENCE [LARGE SCALE GENOMIC DNA]</scope>
    <source>
        <strain evidence="2 3">DSM 41929</strain>
    </source>
</reference>
<name>A0A542SXQ6_9ACTN</name>
<feature type="region of interest" description="Disordered" evidence="1">
    <location>
        <begin position="1"/>
        <end position="31"/>
    </location>
</feature>
<gene>
    <name evidence="2" type="ORF">FB563_8095</name>
</gene>
<keyword evidence="3" id="KW-1185">Reference proteome</keyword>
<accession>A0A542SXQ6</accession>
<dbReference type="AlphaFoldDB" id="A0A542SXQ6"/>
<dbReference type="Proteomes" id="UP000318103">
    <property type="component" value="Unassembled WGS sequence"/>
</dbReference>
<dbReference type="RefSeq" id="WP_055709345.1">
    <property type="nucleotide sequence ID" value="NZ_JBPJFI010000002.1"/>
</dbReference>
<dbReference type="EMBL" id="VFNX01000006">
    <property type="protein sequence ID" value="TQK79384.1"/>
    <property type="molecule type" value="Genomic_DNA"/>
</dbReference>
<evidence type="ECO:0000313" key="3">
    <source>
        <dbReference type="Proteomes" id="UP000318103"/>
    </source>
</evidence>
<sequence length="63" mass="6977">MDDVTAPAHPSDKPALPYAETGWAKARRRRDRGVRTCLPAVMDRRSAQRQGATADDNIVRGED</sequence>
<organism evidence="2 3">
    <name type="scientific">Streptomyces puniciscabiei</name>
    <dbReference type="NCBI Taxonomy" id="164348"/>
    <lineage>
        <taxon>Bacteria</taxon>
        <taxon>Bacillati</taxon>
        <taxon>Actinomycetota</taxon>
        <taxon>Actinomycetes</taxon>
        <taxon>Kitasatosporales</taxon>
        <taxon>Streptomycetaceae</taxon>
        <taxon>Streptomyces</taxon>
    </lineage>
</organism>
<feature type="region of interest" description="Disordered" evidence="1">
    <location>
        <begin position="43"/>
        <end position="63"/>
    </location>
</feature>